<comment type="caution">
    <text evidence="3">The sequence shown here is derived from an EMBL/GenBank/DDBJ whole genome shotgun (WGS) entry which is preliminary data.</text>
</comment>
<reference evidence="3 4" key="1">
    <citation type="submission" date="2017-05" db="EMBL/GenBank/DDBJ databases">
        <authorList>
            <person name="Varghese N."/>
            <person name="Submissions S."/>
        </authorList>
    </citation>
    <scope>NUCLEOTIDE SEQUENCE [LARGE SCALE GENOMIC DNA]</scope>
    <source>
        <strain evidence="3 4">DSM 25457</strain>
    </source>
</reference>
<comment type="similarity">
    <text evidence="1">Belongs to the histone deacetylase family.</text>
</comment>
<dbReference type="PANTHER" id="PTHR10625">
    <property type="entry name" value="HISTONE DEACETYLASE HDAC1-RELATED"/>
    <property type="match status" value="1"/>
</dbReference>
<dbReference type="InterPro" id="IPR000286">
    <property type="entry name" value="HDACs"/>
</dbReference>
<organism evidence="3 4">
    <name type="scientific">Neorhodopirellula lusitana</name>
    <dbReference type="NCBI Taxonomy" id="445327"/>
    <lineage>
        <taxon>Bacteria</taxon>
        <taxon>Pseudomonadati</taxon>
        <taxon>Planctomycetota</taxon>
        <taxon>Planctomycetia</taxon>
        <taxon>Pirellulales</taxon>
        <taxon>Pirellulaceae</taxon>
        <taxon>Neorhodopirellula</taxon>
    </lineage>
</organism>
<dbReference type="CDD" id="cd09992">
    <property type="entry name" value="HDAC_classII"/>
    <property type="match status" value="1"/>
</dbReference>
<evidence type="ECO:0000259" key="2">
    <source>
        <dbReference type="Pfam" id="PF00850"/>
    </source>
</evidence>
<dbReference type="Pfam" id="PF00850">
    <property type="entry name" value="Hist_deacetyl"/>
    <property type="match status" value="1"/>
</dbReference>
<dbReference type="EMBL" id="FXUG01000023">
    <property type="protein sequence ID" value="SMP77628.1"/>
    <property type="molecule type" value="Genomic_DNA"/>
</dbReference>
<dbReference type="InterPro" id="IPR023696">
    <property type="entry name" value="Ureohydrolase_dom_sf"/>
</dbReference>
<dbReference type="InterPro" id="IPR023801">
    <property type="entry name" value="His_deacetylse_dom"/>
</dbReference>
<dbReference type="SUPFAM" id="SSF52768">
    <property type="entry name" value="Arginase/deacetylase"/>
    <property type="match status" value="1"/>
</dbReference>
<dbReference type="Gene3D" id="3.40.800.20">
    <property type="entry name" value="Histone deacetylase domain"/>
    <property type="match status" value="1"/>
</dbReference>
<name>A0ABY1QSF2_9BACT</name>
<feature type="domain" description="Histone deacetylase" evidence="2">
    <location>
        <begin position="8"/>
        <end position="295"/>
    </location>
</feature>
<dbReference type="PRINTS" id="PR01270">
    <property type="entry name" value="HDASUPER"/>
</dbReference>
<evidence type="ECO:0000313" key="4">
    <source>
        <dbReference type="Proteomes" id="UP001158067"/>
    </source>
</evidence>
<protein>
    <submittedName>
        <fullName evidence="3">Acetoin utilization deacetylase AcuC</fullName>
    </submittedName>
</protein>
<evidence type="ECO:0000313" key="3">
    <source>
        <dbReference type="EMBL" id="SMP77628.1"/>
    </source>
</evidence>
<accession>A0ABY1QSF2</accession>
<dbReference type="PANTHER" id="PTHR10625:SF10">
    <property type="entry name" value="HISTONE DEACETYLASE HDAC1"/>
    <property type="match status" value="1"/>
</dbReference>
<proteinExistence type="inferred from homology"/>
<sequence>MEHQTGDHPESPKRLLPVTRHLSFVGLDAMCSRPSWEPATREQLEAVHTAEYVDRIEQFAASGGGWLDEDTRMSHRSFDVAQSASGAFCDAVTRVMRGEDTNAFCLSRPPGHHATSEQAMGFCLFNHAAVAARWALDSTSCKRVLIVDFDVHHGNGTQDIFYEDPAVGYFSIHRSDFYPQSGHAEETGHGAGQGTTLNVPVARGTNREVQFERFRQGVEQFAEHMQPDLLVVSAGFDGHQDDPVGSLGWHTQDYAMIAKVLIGIAKQHCGNKLVSVLEGGYNPEALSDSVTVYLESMLDA</sequence>
<keyword evidence="4" id="KW-1185">Reference proteome</keyword>
<dbReference type="InterPro" id="IPR037138">
    <property type="entry name" value="His_deacetylse_dom_sf"/>
</dbReference>
<gene>
    <name evidence="3" type="ORF">SAMN06265222_12363</name>
</gene>
<evidence type="ECO:0000256" key="1">
    <source>
        <dbReference type="ARBA" id="ARBA00005947"/>
    </source>
</evidence>
<dbReference type="Proteomes" id="UP001158067">
    <property type="component" value="Unassembled WGS sequence"/>
</dbReference>